<dbReference type="EMBL" id="FXAK01000009">
    <property type="protein sequence ID" value="SMF90220.1"/>
    <property type="molecule type" value="Genomic_DNA"/>
</dbReference>
<dbReference type="AlphaFoldDB" id="A0A1X7HP01"/>
<accession>A0A1X7HP01</accession>
<feature type="region of interest" description="Disordered" evidence="1">
    <location>
        <begin position="103"/>
        <end position="129"/>
    </location>
</feature>
<gene>
    <name evidence="2" type="ORF">SAMN02982917_7009</name>
</gene>
<evidence type="ECO:0000256" key="1">
    <source>
        <dbReference type="SAM" id="MobiDB-lite"/>
    </source>
</evidence>
<evidence type="ECO:0000313" key="3">
    <source>
        <dbReference type="Proteomes" id="UP000192936"/>
    </source>
</evidence>
<evidence type="ECO:0000313" key="2">
    <source>
        <dbReference type="EMBL" id="SMF90220.1"/>
    </source>
</evidence>
<sequence length="129" mass="14198">MRSVWTYQMSSFEVMIARASNDQDQEVVFSSIPADAVSRIRWRLWHGQTERALALIGDTLTELDALLEAADDRQARKVATLLRALETYVVGQADLIIDYAAPRGRGHVPDRGVGAVGNRPAEAPPPELA</sequence>
<dbReference type="Proteomes" id="UP000192936">
    <property type="component" value="Unassembled WGS sequence"/>
</dbReference>
<protein>
    <submittedName>
        <fullName evidence="2">Uncharacterized protein</fullName>
    </submittedName>
</protein>
<organism evidence="2 3">
    <name type="scientific">Azospirillum oryzae</name>
    <dbReference type="NCBI Taxonomy" id="286727"/>
    <lineage>
        <taxon>Bacteria</taxon>
        <taxon>Pseudomonadati</taxon>
        <taxon>Pseudomonadota</taxon>
        <taxon>Alphaproteobacteria</taxon>
        <taxon>Rhodospirillales</taxon>
        <taxon>Azospirillaceae</taxon>
        <taxon>Azospirillum</taxon>
    </lineage>
</organism>
<proteinExistence type="predicted"/>
<name>A0A1X7HP01_9PROT</name>
<reference evidence="2 3" key="1">
    <citation type="submission" date="2017-04" db="EMBL/GenBank/DDBJ databases">
        <authorList>
            <person name="Afonso C.L."/>
            <person name="Miller P.J."/>
            <person name="Scott M.A."/>
            <person name="Spackman E."/>
            <person name="Goraichik I."/>
            <person name="Dimitrov K.M."/>
            <person name="Suarez D.L."/>
            <person name="Swayne D.E."/>
        </authorList>
    </citation>
    <scope>NUCLEOTIDE SEQUENCE [LARGE SCALE GENOMIC DNA]</scope>
    <source>
        <strain evidence="2 3">A2P</strain>
    </source>
</reference>